<reference evidence="1 2" key="1">
    <citation type="submission" date="2014-06" db="EMBL/GenBank/DDBJ databases">
        <authorList>
            <person name="Swart Estienne"/>
        </authorList>
    </citation>
    <scope>NUCLEOTIDE SEQUENCE [LARGE SCALE GENOMIC DNA]</scope>
    <source>
        <strain evidence="1 2">130c</strain>
    </source>
</reference>
<accession>A0A078ATL4</accession>
<proteinExistence type="predicted"/>
<organism evidence="1 2">
    <name type="scientific">Stylonychia lemnae</name>
    <name type="common">Ciliate</name>
    <dbReference type="NCBI Taxonomy" id="5949"/>
    <lineage>
        <taxon>Eukaryota</taxon>
        <taxon>Sar</taxon>
        <taxon>Alveolata</taxon>
        <taxon>Ciliophora</taxon>
        <taxon>Intramacronucleata</taxon>
        <taxon>Spirotrichea</taxon>
        <taxon>Stichotrichia</taxon>
        <taxon>Sporadotrichida</taxon>
        <taxon>Oxytrichidae</taxon>
        <taxon>Stylonychinae</taxon>
        <taxon>Stylonychia</taxon>
    </lineage>
</organism>
<gene>
    <name evidence="1" type="primary">Contig16299.g17360</name>
    <name evidence="1" type="ORF">STYLEM_14659</name>
</gene>
<dbReference type="Proteomes" id="UP000039865">
    <property type="component" value="Unassembled WGS sequence"/>
</dbReference>
<dbReference type="EMBL" id="CCKQ01013870">
    <property type="protein sequence ID" value="CDW85579.1"/>
    <property type="molecule type" value="Genomic_DNA"/>
</dbReference>
<name>A0A078ATL4_STYLE</name>
<evidence type="ECO:0000313" key="1">
    <source>
        <dbReference type="EMBL" id="CDW85579.1"/>
    </source>
</evidence>
<keyword evidence="2" id="KW-1185">Reference proteome</keyword>
<sequence length="255" mass="29880">MQSILRDYLSQGYGTKDHVITLSNKYKTLLQNYFQIPQHYKNIQSTFVCQKKLLWDSDIKDNVKECYVVTNQIADQTNSGLAIWSTKQIRCYLCQFEGGDLETLCLHYCMQHIKYKIGYIIKQINALNQIVPELVIFVEEEADQDQQLNKVKLINQIWQEGYNESMLRKILHCLYQIDVESPMVEKIYQAINKIGQMQSKKQIGDLEKLQNLQLKYIQGKNMNVIFHDAETGLPIEVKFLYQIMNIERALIGVIE</sequence>
<protein>
    <submittedName>
        <fullName evidence="1">Uncharacterized protein</fullName>
    </submittedName>
</protein>
<dbReference type="AlphaFoldDB" id="A0A078ATL4"/>
<evidence type="ECO:0000313" key="2">
    <source>
        <dbReference type="Proteomes" id="UP000039865"/>
    </source>
</evidence>
<dbReference type="InParanoid" id="A0A078ATL4"/>